<evidence type="ECO:0000259" key="7">
    <source>
        <dbReference type="PROSITE" id="PS50008"/>
    </source>
</evidence>
<evidence type="ECO:0000313" key="9">
    <source>
        <dbReference type="EMBL" id="EDW05985.1"/>
    </source>
</evidence>
<dbReference type="HOGENOM" id="CLU_033209_1_0_1"/>
<evidence type="ECO:0000313" key="10">
    <source>
        <dbReference type="Proteomes" id="UP000009192"/>
    </source>
</evidence>
<evidence type="ECO:0000256" key="4">
    <source>
        <dbReference type="ARBA" id="ARBA00023180"/>
    </source>
</evidence>
<dbReference type="OrthoDB" id="10250282at2759"/>
<reference evidence="9 10" key="1">
    <citation type="journal article" date="2007" name="Nature">
        <title>Evolution of genes and genomes on the Drosophila phylogeny.</title>
        <authorList>
            <consortium name="Drosophila 12 Genomes Consortium"/>
            <person name="Clark A.G."/>
            <person name="Eisen M.B."/>
            <person name="Smith D.R."/>
            <person name="Bergman C.M."/>
            <person name="Oliver B."/>
            <person name="Markow T.A."/>
            <person name="Kaufman T.C."/>
            <person name="Kellis M."/>
            <person name="Gelbart W."/>
            <person name="Iyer V.N."/>
            <person name="Pollard D.A."/>
            <person name="Sackton T.B."/>
            <person name="Larracuente A.M."/>
            <person name="Singh N.D."/>
            <person name="Abad J.P."/>
            <person name="Abt D.N."/>
            <person name="Adryan B."/>
            <person name="Aguade M."/>
            <person name="Akashi H."/>
            <person name="Anderson W.W."/>
            <person name="Aquadro C.F."/>
            <person name="Ardell D.H."/>
            <person name="Arguello R."/>
            <person name="Artieri C.G."/>
            <person name="Barbash D.A."/>
            <person name="Barker D."/>
            <person name="Barsanti P."/>
            <person name="Batterham P."/>
            <person name="Batzoglou S."/>
            <person name="Begun D."/>
            <person name="Bhutkar A."/>
            <person name="Blanco E."/>
            <person name="Bosak S.A."/>
            <person name="Bradley R.K."/>
            <person name="Brand A.D."/>
            <person name="Brent M.R."/>
            <person name="Brooks A.N."/>
            <person name="Brown R.H."/>
            <person name="Butlin R.K."/>
            <person name="Caggese C."/>
            <person name="Calvi B.R."/>
            <person name="Bernardo de Carvalho A."/>
            <person name="Caspi A."/>
            <person name="Castrezana S."/>
            <person name="Celniker S.E."/>
            <person name="Chang J.L."/>
            <person name="Chapple C."/>
            <person name="Chatterji S."/>
            <person name="Chinwalla A."/>
            <person name="Civetta A."/>
            <person name="Clifton S.W."/>
            <person name="Comeron J.M."/>
            <person name="Costello J.C."/>
            <person name="Coyne J.A."/>
            <person name="Daub J."/>
            <person name="David R.G."/>
            <person name="Delcher A.L."/>
            <person name="Delehaunty K."/>
            <person name="Do C.B."/>
            <person name="Ebling H."/>
            <person name="Edwards K."/>
            <person name="Eickbush T."/>
            <person name="Evans J.D."/>
            <person name="Filipski A."/>
            <person name="Findeiss S."/>
            <person name="Freyhult E."/>
            <person name="Fulton L."/>
            <person name="Fulton R."/>
            <person name="Garcia A.C."/>
            <person name="Gardiner A."/>
            <person name="Garfield D.A."/>
            <person name="Garvin B.E."/>
            <person name="Gibson G."/>
            <person name="Gilbert D."/>
            <person name="Gnerre S."/>
            <person name="Godfrey J."/>
            <person name="Good R."/>
            <person name="Gotea V."/>
            <person name="Gravely B."/>
            <person name="Greenberg A.J."/>
            <person name="Griffiths-Jones S."/>
            <person name="Gross S."/>
            <person name="Guigo R."/>
            <person name="Gustafson E.A."/>
            <person name="Haerty W."/>
            <person name="Hahn M.W."/>
            <person name="Halligan D.L."/>
            <person name="Halpern A.L."/>
            <person name="Halter G.M."/>
            <person name="Han M.V."/>
            <person name="Heger A."/>
            <person name="Hillier L."/>
            <person name="Hinrichs A.S."/>
            <person name="Holmes I."/>
            <person name="Hoskins R.A."/>
            <person name="Hubisz M.J."/>
            <person name="Hultmark D."/>
            <person name="Huntley M.A."/>
            <person name="Jaffe D.B."/>
            <person name="Jagadeeshan S."/>
            <person name="Jeck W.R."/>
            <person name="Johnson J."/>
            <person name="Jones C.D."/>
            <person name="Jordan W.C."/>
            <person name="Karpen G.H."/>
            <person name="Kataoka E."/>
            <person name="Keightley P.D."/>
            <person name="Kheradpour P."/>
            <person name="Kirkness E.F."/>
            <person name="Koerich L.B."/>
            <person name="Kristiansen K."/>
            <person name="Kudrna D."/>
            <person name="Kulathinal R.J."/>
            <person name="Kumar S."/>
            <person name="Kwok R."/>
            <person name="Lander E."/>
            <person name="Langley C.H."/>
            <person name="Lapoint R."/>
            <person name="Lazzaro B.P."/>
            <person name="Lee S.J."/>
            <person name="Levesque L."/>
            <person name="Li R."/>
            <person name="Lin C.F."/>
            <person name="Lin M.F."/>
            <person name="Lindblad-Toh K."/>
            <person name="Llopart A."/>
            <person name="Long M."/>
            <person name="Low L."/>
            <person name="Lozovsky E."/>
            <person name="Lu J."/>
            <person name="Luo M."/>
            <person name="Machado C.A."/>
            <person name="Makalowski W."/>
            <person name="Marzo M."/>
            <person name="Matsuda M."/>
            <person name="Matzkin L."/>
            <person name="McAllister B."/>
            <person name="McBride C.S."/>
            <person name="McKernan B."/>
            <person name="McKernan K."/>
            <person name="Mendez-Lago M."/>
            <person name="Minx P."/>
            <person name="Mollenhauer M.U."/>
            <person name="Montooth K."/>
            <person name="Mount S.M."/>
            <person name="Mu X."/>
            <person name="Myers E."/>
            <person name="Negre B."/>
            <person name="Newfeld S."/>
            <person name="Nielsen R."/>
            <person name="Noor M.A."/>
            <person name="O'Grady P."/>
            <person name="Pachter L."/>
            <person name="Papaceit M."/>
            <person name="Parisi M.J."/>
            <person name="Parisi M."/>
            <person name="Parts L."/>
            <person name="Pedersen J.S."/>
            <person name="Pesole G."/>
            <person name="Phillippy A.M."/>
            <person name="Ponting C.P."/>
            <person name="Pop M."/>
            <person name="Porcelli D."/>
            <person name="Powell J.R."/>
            <person name="Prohaska S."/>
            <person name="Pruitt K."/>
            <person name="Puig M."/>
            <person name="Quesneville H."/>
            <person name="Ram K.R."/>
            <person name="Rand D."/>
            <person name="Rasmussen M.D."/>
            <person name="Reed L.K."/>
            <person name="Reenan R."/>
            <person name="Reily A."/>
            <person name="Remington K.A."/>
            <person name="Rieger T.T."/>
            <person name="Ritchie M.G."/>
            <person name="Robin C."/>
            <person name="Rogers Y.H."/>
            <person name="Rohde C."/>
            <person name="Rozas J."/>
            <person name="Rubenfield M.J."/>
            <person name="Ruiz A."/>
            <person name="Russo S."/>
            <person name="Salzberg S.L."/>
            <person name="Sanchez-Gracia A."/>
            <person name="Saranga D.J."/>
            <person name="Sato H."/>
            <person name="Schaeffer S.W."/>
            <person name="Schatz M.C."/>
            <person name="Schlenke T."/>
            <person name="Schwartz R."/>
            <person name="Segarra C."/>
            <person name="Singh R.S."/>
            <person name="Sirot L."/>
            <person name="Sirota M."/>
            <person name="Sisneros N.B."/>
            <person name="Smith C.D."/>
            <person name="Smith T.F."/>
            <person name="Spieth J."/>
            <person name="Stage D.E."/>
            <person name="Stark A."/>
            <person name="Stephan W."/>
            <person name="Strausberg R.L."/>
            <person name="Strempel S."/>
            <person name="Sturgill D."/>
            <person name="Sutton G."/>
            <person name="Sutton G.G."/>
            <person name="Tao W."/>
            <person name="Teichmann S."/>
            <person name="Tobari Y.N."/>
            <person name="Tomimura Y."/>
            <person name="Tsolas J.M."/>
            <person name="Valente V.L."/>
            <person name="Venter E."/>
            <person name="Venter J.C."/>
            <person name="Vicario S."/>
            <person name="Vieira F.G."/>
            <person name="Vilella A.J."/>
            <person name="Villasante A."/>
            <person name="Walenz B."/>
            <person name="Wang J."/>
            <person name="Wasserman M."/>
            <person name="Watts T."/>
            <person name="Wilson D."/>
            <person name="Wilson R.K."/>
            <person name="Wing R.A."/>
            <person name="Wolfner M.F."/>
            <person name="Wong A."/>
            <person name="Wong G.K."/>
            <person name="Wu C.I."/>
            <person name="Wu G."/>
            <person name="Yamamoto D."/>
            <person name="Yang H.P."/>
            <person name="Yang S.P."/>
            <person name="Yorke J.A."/>
            <person name="Yoshida K."/>
            <person name="Zdobnov E."/>
            <person name="Zhang P."/>
            <person name="Zhang Y."/>
            <person name="Zimin A.V."/>
            <person name="Baldwin J."/>
            <person name="Abdouelleil A."/>
            <person name="Abdulkadir J."/>
            <person name="Abebe A."/>
            <person name="Abera B."/>
            <person name="Abreu J."/>
            <person name="Acer S.C."/>
            <person name="Aftuck L."/>
            <person name="Alexander A."/>
            <person name="An P."/>
            <person name="Anderson E."/>
            <person name="Anderson S."/>
            <person name="Arachi H."/>
            <person name="Azer M."/>
            <person name="Bachantsang P."/>
            <person name="Barry A."/>
            <person name="Bayul T."/>
            <person name="Berlin A."/>
            <person name="Bessette D."/>
            <person name="Bloom T."/>
            <person name="Blye J."/>
            <person name="Boguslavskiy L."/>
            <person name="Bonnet C."/>
            <person name="Boukhgalter B."/>
            <person name="Bourzgui I."/>
            <person name="Brown A."/>
            <person name="Cahill P."/>
            <person name="Channer S."/>
            <person name="Cheshatsang Y."/>
            <person name="Chuda L."/>
            <person name="Citroen M."/>
            <person name="Collymore A."/>
            <person name="Cooke P."/>
            <person name="Costello M."/>
            <person name="D'Aco K."/>
            <person name="Daza R."/>
            <person name="De Haan G."/>
            <person name="DeGray S."/>
            <person name="DeMaso C."/>
            <person name="Dhargay N."/>
            <person name="Dooley K."/>
            <person name="Dooley E."/>
            <person name="Doricent M."/>
            <person name="Dorje P."/>
            <person name="Dorjee K."/>
            <person name="Dupes A."/>
            <person name="Elong R."/>
            <person name="Falk J."/>
            <person name="Farina A."/>
            <person name="Faro S."/>
            <person name="Ferguson D."/>
            <person name="Fisher S."/>
            <person name="Foley C.D."/>
            <person name="Franke A."/>
            <person name="Friedrich D."/>
            <person name="Gadbois L."/>
            <person name="Gearin G."/>
            <person name="Gearin C.R."/>
            <person name="Giannoukos G."/>
            <person name="Goode T."/>
            <person name="Graham J."/>
            <person name="Grandbois E."/>
            <person name="Grewal S."/>
            <person name="Gyaltsen K."/>
            <person name="Hafez N."/>
            <person name="Hagos B."/>
            <person name="Hall J."/>
            <person name="Henson C."/>
            <person name="Hollinger A."/>
            <person name="Honan T."/>
            <person name="Huard M.D."/>
            <person name="Hughes L."/>
            <person name="Hurhula B."/>
            <person name="Husby M.E."/>
            <person name="Kamat A."/>
            <person name="Kanga B."/>
            <person name="Kashin S."/>
            <person name="Khazanovich D."/>
            <person name="Kisner P."/>
            <person name="Lance K."/>
            <person name="Lara M."/>
            <person name="Lee W."/>
            <person name="Lennon N."/>
            <person name="Letendre F."/>
            <person name="LeVine R."/>
            <person name="Lipovsky A."/>
            <person name="Liu X."/>
            <person name="Liu J."/>
            <person name="Liu S."/>
            <person name="Lokyitsang T."/>
            <person name="Lokyitsang Y."/>
            <person name="Lubonja R."/>
            <person name="Lui A."/>
            <person name="MacDonald P."/>
            <person name="Magnisalis V."/>
            <person name="Maru K."/>
            <person name="Matthews C."/>
            <person name="McCusker W."/>
            <person name="McDonough S."/>
            <person name="Mehta T."/>
            <person name="Meldrim J."/>
            <person name="Meneus L."/>
            <person name="Mihai O."/>
            <person name="Mihalev A."/>
            <person name="Mihova T."/>
            <person name="Mittelman R."/>
            <person name="Mlenga V."/>
            <person name="Montmayeur A."/>
            <person name="Mulrain L."/>
            <person name="Navidi A."/>
            <person name="Naylor J."/>
            <person name="Negash T."/>
            <person name="Nguyen T."/>
            <person name="Nguyen N."/>
            <person name="Nicol R."/>
            <person name="Norbu C."/>
            <person name="Norbu N."/>
            <person name="Novod N."/>
            <person name="O'Neill B."/>
            <person name="Osman S."/>
            <person name="Markiewicz E."/>
            <person name="Oyono O.L."/>
            <person name="Patti C."/>
            <person name="Phunkhang P."/>
            <person name="Pierre F."/>
            <person name="Priest M."/>
            <person name="Raghuraman S."/>
            <person name="Rege F."/>
            <person name="Reyes R."/>
            <person name="Rise C."/>
            <person name="Rogov P."/>
            <person name="Ross K."/>
            <person name="Ryan E."/>
            <person name="Settipalli S."/>
            <person name="Shea T."/>
            <person name="Sherpa N."/>
            <person name="Shi L."/>
            <person name="Shih D."/>
            <person name="Sparrow T."/>
            <person name="Spaulding J."/>
            <person name="Stalker J."/>
            <person name="Stange-Thomann N."/>
            <person name="Stavropoulos S."/>
            <person name="Stone C."/>
            <person name="Strader C."/>
            <person name="Tesfaye S."/>
            <person name="Thomson T."/>
            <person name="Thoulutsang Y."/>
            <person name="Thoulutsang D."/>
            <person name="Topham K."/>
            <person name="Topping I."/>
            <person name="Tsamla T."/>
            <person name="Vassiliev H."/>
            <person name="Vo A."/>
            <person name="Wangchuk T."/>
            <person name="Wangdi T."/>
            <person name="Weiand M."/>
            <person name="Wilkinson J."/>
            <person name="Wilson A."/>
            <person name="Yadav S."/>
            <person name="Young G."/>
            <person name="Yu Q."/>
            <person name="Zembek L."/>
            <person name="Zhong D."/>
            <person name="Zimmer A."/>
            <person name="Zwirko Z."/>
            <person name="Jaffe D.B."/>
            <person name="Alvarez P."/>
            <person name="Brockman W."/>
            <person name="Butler J."/>
            <person name="Chin C."/>
            <person name="Gnerre S."/>
            <person name="Grabherr M."/>
            <person name="Kleber M."/>
            <person name="Mauceli E."/>
            <person name="MacCallum I."/>
        </authorList>
    </citation>
    <scope>NUCLEOTIDE SEQUENCE [LARGE SCALE GENOMIC DNA]</scope>
    <source>
        <strain evidence="10">Tucson 15081-1352.22</strain>
    </source>
</reference>
<protein>
    <submittedName>
        <fullName evidence="9">Uncharacterized protein</fullName>
        <ecNumber evidence="9">3.1.4.11</ecNumber>
        <ecNumber evidence="9">3.5.1.-</ecNumber>
    </submittedName>
</protein>
<keyword evidence="4" id="KW-0325">Glycoprotein</keyword>
<dbReference type="PANTHER" id="PTHR10609:SF14">
    <property type="entry name" value="BIOTINIDASE"/>
    <property type="match status" value="1"/>
</dbReference>
<dbReference type="Pfam" id="PF00795">
    <property type="entry name" value="CN_hydrolase"/>
    <property type="match status" value="1"/>
</dbReference>
<dbReference type="GO" id="GO:0006629">
    <property type="term" value="P:lipid metabolic process"/>
    <property type="evidence" value="ECO:0007669"/>
    <property type="project" value="InterPro"/>
</dbReference>
<dbReference type="PhylomeDB" id="B4L6I9"/>
<feature type="compositionally biased region" description="Polar residues" evidence="5">
    <location>
        <begin position="333"/>
        <end position="342"/>
    </location>
</feature>
<dbReference type="OMA" id="FGFNPVQ"/>
<dbReference type="Gene3D" id="3.60.110.10">
    <property type="entry name" value="Carbon-nitrogen hydrolase"/>
    <property type="match status" value="1"/>
</dbReference>
<sequence length="570" mass="64364">MAKTVTRINGLWQALLLLSTAAGISHQASIREERASEDFYTAAVVEFSQADGTDLTANLADNLAGYLELINSPNATGADIMVFPEITLNTMESLTYVPPPEKNATPCLDDPSAEYYHPFFVEISCAARKVKRYIVININEKQLCSDTPEDTRPCASNGHNIFNTNVVFDRNGAVVSRYRKVHLYLNEPRNTTALPEVVTFDTDFNVTFGHFICFDIAFYVPTLELVQKHGVRDFVYSIKWHSQLPFFTALQVQLGWAYANDVNLLAAGASRIEYGSTGSGIYNGRKGTLTSVIKLTENERRIYVAQVPKYKRTEQRRQHRTVSQMRKHVRQPTPEQKTQTTSSGFVMTRDYIEQYNTTWLDQELAGSAKAEVCHGKLCCHFELEWSPLDTEVGNKNKFGYRLGAYDGWRNQPNVDPNYVRNCGIFACSGVTLDDCGYMLSPDQLRLNLSRILIEAKFPKSQEILLMPNSVRDNLLPLEPSQFEWSVQEEEDSHMLNVRFALAKTESLSNLLSFAIFGNYYDEVCTYGAGSPEKDLECGYKPTGDGAAELRLFSSWLYLLLAMSTAFYLRN</sequence>
<dbReference type="CDD" id="cd07567">
    <property type="entry name" value="biotinidase_like"/>
    <property type="match status" value="1"/>
</dbReference>
<evidence type="ECO:0000256" key="2">
    <source>
        <dbReference type="ARBA" id="ARBA00022729"/>
    </source>
</evidence>
<evidence type="ECO:0000256" key="5">
    <source>
        <dbReference type="SAM" id="MobiDB-lite"/>
    </source>
</evidence>
<gene>
    <name evidence="9" type="primary">Dmoj\GI16171</name>
    <name evidence="9" type="ORF">Dmoj_GI16171</name>
</gene>
<accession>B4L6I9</accession>
<dbReference type="PROSITE" id="PS50263">
    <property type="entry name" value="CN_HYDROLASE"/>
    <property type="match status" value="1"/>
</dbReference>
<dbReference type="EC" id="3.5.1.-" evidence="9"/>
<dbReference type="InParanoid" id="B4L6I9"/>
<comment type="similarity">
    <text evidence="1">Belongs to the carbon-nitrogen hydrolase superfamily. BTD/VNN family.</text>
</comment>
<proteinExistence type="inferred from homology"/>
<dbReference type="AlphaFoldDB" id="B4L6I9"/>
<dbReference type="KEGG" id="dmo:Dmoj_GI16171"/>
<dbReference type="EC" id="3.1.4.11" evidence="9"/>
<dbReference type="InterPro" id="IPR036526">
    <property type="entry name" value="C-N_Hydrolase_sf"/>
</dbReference>
<feature type="region of interest" description="Disordered" evidence="5">
    <location>
        <begin position="315"/>
        <end position="342"/>
    </location>
</feature>
<feature type="signal peptide" evidence="6">
    <location>
        <begin position="1"/>
        <end position="27"/>
    </location>
</feature>
<feature type="compositionally biased region" description="Basic residues" evidence="5">
    <location>
        <begin position="317"/>
        <end position="330"/>
    </location>
</feature>
<dbReference type="SUPFAM" id="SSF56317">
    <property type="entry name" value="Carbon-nitrogen hydrolase"/>
    <property type="match status" value="1"/>
</dbReference>
<organism evidence="9 10">
    <name type="scientific">Drosophila mojavensis</name>
    <name type="common">Fruit fly</name>
    <dbReference type="NCBI Taxonomy" id="7230"/>
    <lineage>
        <taxon>Eukaryota</taxon>
        <taxon>Metazoa</taxon>
        <taxon>Ecdysozoa</taxon>
        <taxon>Arthropoda</taxon>
        <taxon>Hexapoda</taxon>
        <taxon>Insecta</taxon>
        <taxon>Pterygota</taxon>
        <taxon>Neoptera</taxon>
        <taxon>Endopterygota</taxon>
        <taxon>Diptera</taxon>
        <taxon>Brachycera</taxon>
        <taxon>Muscomorpha</taxon>
        <taxon>Ephydroidea</taxon>
        <taxon>Drosophilidae</taxon>
        <taxon>Drosophila</taxon>
    </lineage>
</organism>
<dbReference type="PANTHER" id="PTHR10609">
    <property type="entry name" value="BIOTINIDASE-RELATED"/>
    <property type="match status" value="1"/>
</dbReference>
<evidence type="ECO:0000256" key="1">
    <source>
        <dbReference type="ARBA" id="ARBA00008225"/>
    </source>
</evidence>
<evidence type="ECO:0000259" key="8">
    <source>
        <dbReference type="PROSITE" id="PS50263"/>
    </source>
</evidence>
<evidence type="ECO:0000256" key="6">
    <source>
        <dbReference type="SAM" id="SignalP"/>
    </source>
</evidence>
<dbReference type="InterPro" id="IPR001711">
    <property type="entry name" value="PLipase_C_Pinositol-sp_Y"/>
</dbReference>
<dbReference type="FunCoup" id="B4L6I9">
    <property type="interactions" value="16"/>
</dbReference>
<dbReference type="Pfam" id="PF19018">
    <property type="entry name" value="Vanin_C"/>
    <property type="match status" value="1"/>
</dbReference>
<dbReference type="eggNOG" id="KOG0806">
    <property type="taxonomic scope" value="Eukaryota"/>
</dbReference>
<dbReference type="InterPro" id="IPR043957">
    <property type="entry name" value="Vanin_C"/>
</dbReference>
<evidence type="ECO:0000256" key="3">
    <source>
        <dbReference type="ARBA" id="ARBA00022801"/>
    </source>
</evidence>
<keyword evidence="10" id="KW-1185">Reference proteome</keyword>
<keyword evidence="2 6" id="KW-0732">Signal</keyword>
<name>B4L6I9_DROMO</name>
<dbReference type="InterPro" id="IPR012101">
    <property type="entry name" value="Biotinidase-like_euk"/>
</dbReference>
<feature type="domain" description="CN hydrolase" evidence="8">
    <location>
        <begin position="40"/>
        <end position="309"/>
    </location>
</feature>
<dbReference type="Proteomes" id="UP000009192">
    <property type="component" value="Unassembled WGS sequence"/>
</dbReference>
<feature type="domain" description="PI-PLC Y-box" evidence="7">
    <location>
        <begin position="421"/>
        <end position="445"/>
    </location>
</feature>
<dbReference type="PROSITE" id="PS50008">
    <property type="entry name" value="PIPLC_Y_DOMAIN"/>
    <property type="match status" value="1"/>
</dbReference>
<dbReference type="GO" id="GO:0035556">
    <property type="term" value="P:intracellular signal transduction"/>
    <property type="evidence" value="ECO:0007669"/>
    <property type="project" value="InterPro"/>
</dbReference>
<dbReference type="GO" id="GO:0016811">
    <property type="term" value="F:hydrolase activity, acting on carbon-nitrogen (but not peptide) bonds, in linear amides"/>
    <property type="evidence" value="ECO:0007669"/>
    <property type="project" value="InterPro"/>
</dbReference>
<dbReference type="InterPro" id="IPR003010">
    <property type="entry name" value="C-N_Hydrolase"/>
</dbReference>
<feature type="chain" id="PRO_5002815453" evidence="6">
    <location>
        <begin position="28"/>
        <end position="570"/>
    </location>
</feature>
<dbReference type="EMBL" id="CH933812">
    <property type="protein sequence ID" value="EDW05985.1"/>
    <property type="molecule type" value="Genomic_DNA"/>
</dbReference>
<dbReference type="GO" id="GO:0004435">
    <property type="term" value="F:phosphatidylinositol-4,5-bisphosphate phospholipase C activity"/>
    <property type="evidence" value="ECO:0007669"/>
    <property type="project" value="UniProtKB-EC"/>
</dbReference>
<keyword evidence="3 9" id="KW-0378">Hydrolase</keyword>
<dbReference type="InterPro" id="IPR040154">
    <property type="entry name" value="Biotinidase/VNN"/>
</dbReference>